<feature type="compositionally biased region" description="Polar residues" evidence="5">
    <location>
        <begin position="305"/>
        <end position="314"/>
    </location>
</feature>
<keyword evidence="8" id="KW-1185">Reference proteome</keyword>
<feature type="transmembrane region" description="Helical" evidence="6">
    <location>
        <begin position="36"/>
        <end position="55"/>
    </location>
</feature>
<keyword evidence="3 6" id="KW-1133">Transmembrane helix</keyword>
<dbReference type="Proteomes" id="UP001239445">
    <property type="component" value="Unassembled WGS sequence"/>
</dbReference>
<sequence length="323" mass="34734">MSTSATPAFRPTYETCKEVSPFCPIKATTIGYAPNLGVNAFAAAIFGLATLLTLSTGIWKRTWGFSLAVAAGCTLETAGYVSRALLSQNVWNSNAFKTQIVAIVLGPTLLCIGLYLTLKHAVVALNPSLTRLPPRLYPLIFVPADIFSLVTQAIGGALAASGPDHPSLLTHGNRVIIAGIVLQVVVLAIFGLLGGEFLWRVKRWVDSGTAPADSPGLALWRDKKFSMFLYAILVTYVLFFIRCVYRIAEMAGGWGNYIMQDEPSFVVLETFMILIGSALLAIFAPGIFFPQMSRSLEAKEGVKAQTDSESSGNDTAGEKSAQR</sequence>
<evidence type="ECO:0000256" key="5">
    <source>
        <dbReference type="SAM" id="MobiDB-lite"/>
    </source>
</evidence>
<reference evidence="7" key="1">
    <citation type="submission" date="2023-06" db="EMBL/GenBank/DDBJ databases">
        <title>Genome-scale phylogeny and comparative genomics of the fungal order Sordariales.</title>
        <authorList>
            <consortium name="Lawrence Berkeley National Laboratory"/>
            <person name="Hensen N."/>
            <person name="Bonometti L."/>
            <person name="Westerberg I."/>
            <person name="Brannstrom I.O."/>
            <person name="Guillou S."/>
            <person name="Cros-Aarteil S."/>
            <person name="Calhoun S."/>
            <person name="Haridas S."/>
            <person name="Kuo A."/>
            <person name="Mondo S."/>
            <person name="Pangilinan J."/>
            <person name="Riley R."/>
            <person name="Labutti K."/>
            <person name="Andreopoulos B."/>
            <person name="Lipzen A."/>
            <person name="Chen C."/>
            <person name="Yanf M."/>
            <person name="Daum C."/>
            <person name="Ng V."/>
            <person name="Clum A."/>
            <person name="Steindorff A."/>
            <person name="Ohm R."/>
            <person name="Martin F."/>
            <person name="Silar P."/>
            <person name="Natvig D."/>
            <person name="Lalanne C."/>
            <person name="Gautier V."/>
            <person name="Ament-Velasquez S.L."/>
            <person name="Kruys A."/>
            <person name="Hutchinson M.I."/>
            <person name="Powell A.J."/>
            <person name="Barry K."/>
            <person name="Miller A.N."/>
            <person name="Grigoriev I.V."/>
            <person name="Debuchy R."/>
            <person name="Gladieux P."/>
            <person name="Thoren M.H."/>
            <person name="Johannesson H."/>
        </authorList>
    </citation>
    <scope>NUCLEOTIDE SEQUENCE</scope>
    <source>
        <strain evidence="7">PSN4</strain>
    </source>
</reference>
<keyword evidence="4 6" id="KW-0472">Membrane</keyword>
<dbReference type="GO" id="GO:0005886">
    <property type="term" value="C:plasma membrane"/>
    <property type="evidence" value="ECO:0007669"/>
    <property type="project" value="TreeGrafter"/>
</dbReference>
<evidence type="ECO:0000313" key="8">
    <source>
        <dbReference type="Proteomes" id="UP001239445"/>
    </source>
</evidence>
<comment type="caution">
    <text evidence="7">The sequence shown here is derived from an EMBL/GenBank/DDBJ whole genome shotgun (WGS) entry which is preliminary data.</text>
</comment>
<dbReference type="AlphaFoldDB" id="A0AAJ0FA31"/>
<name>A0AAJ0FA31_9PEZI</name>
<feature type="transmembrane region" description="Helical" evidence="6">
    <location>
        <begin position="175"/>
        <end position="193"/>
    </location>
</feature>
<gene>
    <name evidence="7" type="ORF">QBC47DRAFT_387057</name>
</gene>
<evidence type="ECO:0000256" key="2">
    <source>
        <dbReference type="ARBA" id="ARBA00022692"/>
    </source>
</evidence>
<dbReference type="PANTHER" id="PTHR31465:SF8">
    <property type="entry name" value="DOMAIN PROTEIN, PUTATIVE (AFU_ORTHOLOGUE AFUA_6G14140)-RELATED"/>
    <property type="match status" value="1"/>
</dbReference>
<dbReference type="PANTHER" id="PTHR31465">
    <property type="entry name" value="PROTEIN RTA1-RELATED"/>
    <property type="match status" value="1"/>
</dbReference>
<comment type="subcellular location">
    <subcellularLocation>
        <location evidence="1">Membrane</location>
        <topology evidence="1">Multi-pass membrane protein</topology>
    </subcellularLocation>
</comment>
<protein>
    <submittedName>
        <fullName evidence="7">RTA1 like protein</fullName>
    </submittedName>
</protein>
<feature type="transmembrane region" description="Helical" evidence="6">
    <location>
        <begin position="268"/>
        <end position="289"/>
    </location>
</feature>
<evidence type="ECO:0000256" key="3">
    <source>
        <dbReference type="ARBA" id="ARBA00022989"/>
    </source>
</evidence>
<organism evidence="7 8">
    <name type="scientific">Echria macrotheca</name>
    <dbReference type="NCBI Taxonomy" id="438768"/>
    <lineage>
        <taxon>Eukaryota</taxon>
        <taxon>Fungi</taxon>
        <taxon>Dikarya</taxon>
        <taxon>Ascomycota</taxon>
        <taxon>Pezizomycotina</taxon>
        <taxon>Sordariomycetes</taxon>
        <taxon>Sordariomycetidae</taxon>
        <taxon>Sordariales</taxon>
        <taxon>Schizotheciaceae</taxon>
        <taxon>Echria</taxon>
    </lineage>
</organism>
<dbReference type="InterPro" id="IPR007568">
    <property type="entry name" value="RTA1"/>
</dbReference>
<feature type="transmembrane region" description="Helical" evidence="6">
    <location>
        <begin position="227"/>
        <end position="248"/>
    </location>
</feature>
<dbReference type="Pfam" id="PF04479">
    <property type="entry name" value="RTA1"/>
    <property type="match status" value="1"/>
</dbReference>
<dbReference type="GO" id="GO:0000324">
    <property type="term" value="C:fungal-type vacuole"/>
    <property type="evidence" value="ECO:0007669"/>
    <property type="project" value="TreeGrafter"/>
</dbReference>
<evidence type="ECO:0000256" key="1">
    <source>
        <dbReference type="ARBA" id="ARBA00004141"/>
    </source>
</evidence>
<feature type="transmembrane region" description="Helical" evidence="6">
    <location>
        <begin position="100"/>
        <end position="118"/>
    </location>
</feature>
<dbReference type="EMBL" id="MU839837">
    <property type="protein sequence ID" value="KAK1753750.1"/>
    <property type="molecule type" value="Genomic_DNA"/>
</dbReference>
<keyword evidence="2 6" id="KW-0812">Transmembrane</keyword>
<evidence type="ECO:0000313" key="7">
    <source>
        <dbReference type="EMBL" id="KAK1753750.1"/>
    </source>
</evidence>
<proteinExistence type="predicted"/>
<evidence type="ECO:0000256" key="4">
    <source>
        <dbReference type="ARBA" id="ARBA00023136"/>
    </source>
</evidence>
<accession>A0AAJ0FA31</accession>
<evidence type="ECO:0000256" key="6">
    <source>
        <dbReference type="SAM" id="Phobius"/>
    </source>
</evidence>
<feature type="transmembrane region" description="Helical" evidence="6">
    <location>
        <begin position="139"/>
        <end position="160"/>
    </location>
</feature>
<feature type="region of interest" description="Disordered" evidence="5">
    <location>
        <begin position="300"/>
        <end position="323"/>
    </location>
</feature>